<dbReference type="AlphaFoldDB" id="A0A108U793"/>
<dbReference type="InterPro" id="IPR022645">
    <property type="entry name" value="SecD/SecF_bac"/>
</dbReference>
<evidence type="ECO:0000256" key="8">
    <source>
        <dbReference type="ARBA" id="ARBA00023136"/>
    </source>
</evidence>
<dbReference type="Pfam" id="PF07549">
    <property type="entry name" value="Sec_GG"/>
    <property type="match status" value="1"/>
</dbReference>
<evidence type="ECO:0000256" key="9">
    <source>
        <dbReference type="HAMAP-Rule" id="MF_01464"/>
    </source>
</evidence>
<keyword evidence="3 9" id="KW-1003">Cell membrane</keyword>
<dbReference type="GO" id="GO:0015450">
    <property type="term" value="F:protein-transporting ATPase activity"/>
    <property type="evidence" value="ECO:0007669"/>
    <property type="project" value="InterPro"/>
</dbReference>
<dbReference type="InterPro" id="IPR005665">
    <property type="entry name" value="SecF_bac"/>
</dbReference>
<keyword evidence="4 9" id="KW-0812">Transmembrane</keyword>
<dbReference type="PANTHER" id="PTHR30081">
    <property type="entry name" value="PROTEIN-EXPORT MEMBRANE PROTEIN SEC"/>
    <property type="match status" value="1"/>
</dbReference>
<feature type="transmembrane region" description="Helical" evidence="9">
    <location>
        <begin position="247"/>
        <end position="265"/>
    </location>
</feature>
<comment type="caution">
    <text evidence="11">The sequence shown here is derived from an EMBL/GenBank/DDBJ whole genome shotgun (WGS) entry which is preliminary data.</text>
</comment>
<dbReference type="RefSeq" id="WP_036101997.1">
    <property type="nucleotide sequence ID" value="NZ_JAJA02000001.1"/>
</dbReference>
<dbReference type="Gene3D" id="1.20.1640.10">
    <property type="entry name" value="Multidrug efflux transporter AcrB transmembrane domain"/>
    <property type="match status" value="1"/>
</dbReference>
<evidence type="ECO:0000256" key="6">
    <source>
        <dbReference type="ARBA" id="ARBA00022989"/>
    </source>
</evidence>
<gene>
    <name evidence="9" type="primary">secF</name>
    <name evidence="11" type="ORF">AZ78_1393</name>
</gene>
<feature type="transmembrane region" description="Helical" evidence="9">
    <location>
        <begin position="170"/>
        <end position="191"/>
    </location>
</feature>
<comment type="subcellular location">
    <subcellularLocation>
        <location evidence="1 9">Cell membrane</location>
        <topology evidence="1 9">Multi-pass membrane protein</topology>
    </subcellularLocation>
</comment>
<keyword evidence="5 9" id="KW-0653">Protein transport</keyword>
<proteinExistence type="inferred from homology"/>
<organism evidence="11 12">
    <name type="scientific">Lysobacter capsici AZ78</name>
    <dbReference type="NCBI Taxonomy" id="1444315"/>
    <lineage>
        <taxon>Bacteria</taxon>
        <taxon>Pseudomonadati</taxon>
        <taxon>Pseudomonadota</taxon>
        <taxon>Gammaproteobacteria</taxon>
        <taxon>Lysobacterales</taxon>
        <taxon>Lysobacteraceae</taxon>
        <taxon>Lysobacter</taxon>
    </lineage>
</organism>
<keyword evidence="2 9" id="KW-0813">Transport</keyword>
<evidence type="ECO:0000256" key="2">
    <source>
        <dbReference type="ARBA" id="ARBA00022448"/>
    </source>
</evidence>
<dbReference type="GO" id="GO:0065002">
    <property type="term" value="P:intracellular protein transmembrane transport"/>
    <property type="evidence" value="ECO:0007669"/>
    <property type="project" value="UniProtKB-UniRule"/>
</dbReference>
<dbReference type="HAMAP" id="MF_01464_B">
    <property type="entry name" value="SecF_B"/>
    <property type="match status" value="1"/>
</dbReference>
<sequence length="321" mass="34792">MKIFPLTLLPNDANINFMKMRWLSIAIAAIIMFVAIGAMATRGFNFALDFTGGNLVEVHLDKSASLDTIRDKLAADGYDSAQVQTYGSGNELLVRLQPREGDDSSAATAHAAQAVMKAVTASGNTGKILRNEFVGPQVGKELALNGLYALIFVVVGFLIYIAFRFEWKFAVAAIITTLHDVIVVAGWFALSGHEFDLTVLAGILSVMGYSINDTIVVFDRVRENFRSMRADPETILNRSINQTLSRTVITSFVAFLTVVALYIYGGGSLRGMAESQMLGIIIGTVSSIFVACPLLTLGFLKVTKQDLLPKAKDDAALARRP</sequence>
<evidence type="ECO:0000256" key="3">
    <source>
        <dbReference type="ARBA" id="ARBA00022475"/>
    </source>
</evidence>
<dbReference type="InterPro" id="IPR022646">
    <property type="entry name" value="SecD/SecF_CS"/>
</dbReference>
<dbReference type="GeneID" id="97902623"/>
<comment type="function">
    <text evidence="9">Part of the Sec protein translocase complex. Interacts with the SecYEG preprotein conducting channel. SecDF uses the proton motive force (PMF) to complete protein translocation after the ATP-dependent function of SecA.</text>
</comment>
<dbReference type="Proteomes" id="UP000023435">
    <property type="component" value="Unassembled WGS sequence"/>
</dbReference>
<dbReference type="InterPro" id="IPR055344">
    <property type="entry name" value="SecD_SecF_C_bact"/>
</dbReference>
<dbReference type="PRINTS" id="PR01755">
    <property type="entry name" value="SECFTRNLCASE"/>
</dbReference>
<dbReference type="FunFam" id="1.20.1640.10:FF:000034">
    <property type="entry name" value="Protein-export membrane protein SecF"/>
    <property type="match status" value="1"/>
</dbReference>
<keyword evidence="7 9" id="KW-0811">Translocation</keyword>
<feature type="transmembrane region" description="Helical" evidence="9">
    <location>
        <begin position="142"/>
        <end position="163"/>
    </location>
</feature>
<dbReference type="GO" id="GO:0005886">
    <property type="term" value="C:plasma membrane"/>
    <property type="evidence" value="ECO:0007669"/>
    <property type="project" value="UniProtKB-SubCell"/>
</dbReference>
<evidence type="ECO:0000313" key="11">
    <source>
        <dbReference type="EMBL" id="KWS03844.1"/>
    </source>
</evidence>
<dbReference type="SUPFAM" id="SSF82866">
    <property type="entry name" value="Multidrug efflux transporter AcrB transmembrane domain"/>
    <property type="match status" value="1"/>
</dbReference>
<evidence type="ECO:0000256" key="7">
    <source>
        <dbReference type="ARBA" id="ARBA00023010"/>
    </source>
</evidence>
<feature type="transmembrane region" description="Helical" evidence="9">
    <location>
        <begin position="277"/>
        <end position="300"/>
    </location>
</feature>
<feature type="transmembrane region" description="Helical" evidence="9">
    <location>
        <begin position="197"/>
        <end position="218"/>
    </location>
</feature>
<dbReference type="GO" id="GO:0043952">
    <property type="term" value="P:protein transport by the Sec complex"/>
    <property type="evidence" value="ECO:0007669"/>
    <property type="project" value="UniProtKB-UniRule"/>
</dbReference>
<accession>A0A108U793</accession>
<feature type="transmembrane region" description="Helical" evidence="9">
    <location>
        <begin position="21"/>
        <end position="40"/>
    </location>
</feature>
<evidence type="ECO:0000256" key="5">
    <source>
        <dbReference type="ARBA" id="ARBA00022927"/>
    </source>
</evidence>
<protein>
    <recommendedName>
        <fullName evidence="9">Protein-export membrane protein SecF</fullName>
    </recommendedName>
</protein>
<dbReference type="NCBIfam" id="TIGR00966">
    <property type="entry name" value="transloc_SecF"/>
    <property type="match status" value="1"/>
</dbReference>
<dbReference type="EMBL" id="JAJA02000001">
    <property type="protein sequence ID" value="KWS03844.1"/>
    <property type="molecule type" value="Genomic_DNA"/>
</dbReference>
<dbReference type="NCBIfam" id="TIGR00916">
    <property type="entry name" value="2A0604s01"/>
    <property type="match status" value="1"/>
</dbReference>
<evidence type="ECO:0000259" key="10">
    <source>
        <dbReference type="Pfam" id="PF02355"/>
    </source>
</evidence>
<keyword evidence="6 9" id="KW-1133">Transmembrane helix</keyword>
<reference evidence="11 12" key="1">
    <citation type="journal article" date="2014" name="Genome Announc.">
        <title>Draft Genome Sequence of Lysobacter capsici AZ78, a Bacterium Antagonistic to Plant-Pathogenic Oomycetes.</title>
        <authorList>
            <person name="Puopolo G."/>
            <person name="Sonego P."/>
            <person name="Engelen K."/>
            <person name="Pertot I."/>
        </authorList>
    </citation>
    <scope>NUCLEOTIDE SEQUENCE [LARGE SCALE GENOMIC DNA]</scope>
    <source>
        <strain evidence="11 12">AZ78</strain>
    </source>
</reference>
<evidence type="ECO:0000256" key="4">
    <source>
        <dbReference type="ARBA" id="ARBA00022692"/>
    </source>
</evidence>
<dbReference type="InterPro" id="IPR022813">
    <property type="entry name" value="SecD/SecF_arch_bac"/>
</dbReference>
<feature type="domain" description="Protein export membrane protein SecD/SecF C-terminal" evidence="10">
    <location>
        <begin position="118"/>
        <end position="296"/>
    </location>
</feature>
<dbReference type="GO" id="GO:0006605">
    <property type="term" value="P:protein targeting"/>
    <property type="evidence" value="ECO:0007669"/>
    <property type="project" value="UniProtKB-UniRule"/>
</dbReference>
<name>A0A108U793_9GAMM</name>
<comment type="subunit">
    <text evidence="9">Forms a complex with SecD. Part of the essential Sec protein translocation apparatus which comprises SecA, SecYEG and auxiliary proteins SecDF-YajC and YidC.</text>
</comment>
<comment type="similarity">
    <text evidence="9">Belongs to the SecD/SecF family. SecF subfamily.</text>
</comment>
<keyword evidence="8 9" id="KW-0472">Membrane</keyword>
<keyword evidence="12" id="KW-1185">Reference proteome</keyword>
<evidence type="ECO:0000313" key="12">
    <source>
        <dbReference type="Proteomes" id="UP000023435"/>
    </source>
</evidence>
<dbReference type="OrthoDB" id="9774769at2"/>
<dbReference type="InterPro" id="IPR048634">
    <property type="entry name" value="SecD_SecF_C"/>
</dbReference>
<dbReference type="Pfam" id="PF02355">
    <property type="entry name" value="SecD_SecF_C"/>
    <property type="match status" value="1"/>
</dbReference>
<evidence type="ECO:0000256" key="1">
    <source>
        <dbReference type="ARBA" id="ARBA00004651"/>
    </source>
</evidence>
<dbReference type="PANTHER" id="PTHR30081:SF8">
    <property type="entry name" value="PROTEIN TRANSLOCASE SUBUNIT SECF"/>
    <property type="match status" value="1"/>
</dbReference>